<comment type="PTM">
    <text evidence="12">Upon Fe-S cluster removal intramolecular disulfide bonds are formed.</text>
</comment>
<gene>
    <name evidence="12" type="primary">whiB</name>
    <name evidence="14" type="ORF">F0L68_35030</name>
</gene>
<accession>A0A5B2WPT3</accession>
<evidence type="ECO:0000256" key="7">
    <source>
        <dbReference type="ARBA" id="ARBA00023014"/>
    </source>
</evidence>
<dbReference type="GO" id="GO:0045892">
    <property type="term" value="P:negative regulation of DNA-templated transcription"/>
    <property type="evidence" value="ECO:0007669"/>
    <property type="project" value="TreeGrafter"/>
</dbReference>
<keyword evidence="9 12" id="KW-0238">DNA-binding</keyword>
<keyword evidence="11 12" id="KW-0804">Transcription</keyword>
<proteinExistence type="inferred from homology"/>
<evidence type="ECO:0000256" key="5">
    <source>
        <dbReference type="ARBA" id="ARBA00022723"/>
    </source>
</evidence>
<evidence type="ECO:0000256" key="10">
    <source>
        <dbReference type="ARBA" id="ARBA00023157"/>
    </source>
</evidence>
<evidence type="ECO:0000256" key="2">
    <source>
        <dbReference type="ARBA" id="ARBA00006597"/>
    </source>
</evidence>
<comment type="caution">
    <text evidence="14">The sequence shown here is derived from an EMBL/GenBank/DDBJ whole genome shotgun (WGS) entry which is preliminary data.</text>
</comment>
<name>A0A5B2WPT3_9PSEU</name>
<dbReference type="PANTHER" id="PTHR38839:SF5">
    <property type="entry name" value="TRANSCRIPTIONAL REGULATOR WHID"/>
    <property type="match status" value="1"/>
</dbReference>
<comment type="function">
    <text evidence="12">Acts as a transcriptional regulator. Probably redox-responsive. The apo- but not holo-form probably binds DNA.</text>
</comment>
<dbReference type="Pfam" id="PF02467">
    <property type="entry name" value="Whib"/>
    <property type="match status" value="1"/>
</dbReference>
<feature type="domain" description="4Fe-4S Wbl-type" evidence="13">
    <location>
        <begin position="22"/>
        <end position="86"/>
    </location>
</feature>
<dbReference type="EMBL" id="VUOB01000074">
    <property type="protein sequence ID" value="KAA2252536.1"/>
    <property type="molecule type" value="Genomic_DNA"/>
</dbReference>
<feature type="binding site" evidence="12">
    <location>
        <position position="23"/>
    </location>
    <ligand>
        <name>[4Fe-4S] cluster</name>
        <dbReference type="ChEBI" id="CHEBI:49883"/>
    </ligand>
</feature>
<evidence type="ECO:0000313" key="15">
    <source>
        <dbReference type="Proteomes" id="UP000323454"/>
    </source>
</evidence>
<evidence type="ECO:0000256" key="6">
    <source>
        <dbReference type="ARBA" id="ARBA00023004"/>
    </source>
</evidence>
<dbReference type="GO" id="GO:0035731">
    <property type="term" value="F:dinitrosyl-iron complex binding"/>
    <property type="evidence" value="ECO:0007669"/>
    <property type="project" value="UniProtKB-UniRule"/>
</dbReference>
<dbReference type="GO" id="GO:0005737">
    <property type="term" value="C:cytoplasm"/>
    <property type="evidence" value="ECO:0007669"/>
    <property type="project" value="UniProtKB-SubCell"/>
</dbReference>
<comment type="cofactor">
    <cofactor evidence="12">
        <name>[4Fe-4S] cluster</name>
        <dbReference type="ChEBI" id="CHEBI:49883"/>
    </cofactor>
    <text evidence="12">Binds 1 [4Fe-4S] cluster per subunit. Following nitrosylation of the [4Fe-4S] cluster binds 1 [4Fe-8(NO)] cluster per subunit.</text>
</comment>
<dbReference type="GO" id="GO:0045454">
    <property type="term" value="P:cell redox homeostasis"/>
    <property type="evidence" value="ECO:0007669"/>
    <property type="project" value="TreeGrafter"/>
</dbReference>
<keyword evidence="6 12" id="KW-0408">Iron</keyword>
<dbReference type="GO" id="GO:0003677">
    <property type="term" value="F:DNA binding"/>
    <property type="evidence" value="ECO:0007669"/>
    <property type="project" value="UniProtKB-UniRule"/>
</dbReference>
<dbReference type="InterPro" id="IPR034768">
    <property type="entry name" value="4FE4S_WBL"/>
</dbReference>
<dbReference type="GO" id="GO:0051539">
    <property type="term" value="F:4 iron, 4 sulfur cluster binding"/>
    <property type="evidence" value="ECO:0007669"/>
    <property type="project" value="UniProtKB-UniRule"/>
</dbReference>
<keyword evidence="3 12" id="KW-0004">4Fe-4S</keyword>
<keyword evidence="4 12" id="KW-0963">Cytoplasm</keyword>
<reference evidence="14 15" key="2">
    <citation type="submission" date="2019-09" db="EMBL/GenBank/DDBJ databases">
        <authorList>
            <person name="Jin C."/>
        </authorList>
    </citation>
    <scope>NUCLEOTIDE SEQUENCE [LARGE SCALE GENOMIC DNA]</scope>
    <source>
        <strain evidence="14 15">AN110305</strain>
    </source>
</reference>
<evidence type="ECO:0000256" key="12">
    <source>
        <dbReference type="HAMAP-Rule" id="MF_01479"/>
    </source>
</evidence>
<feature type="binding site" evidence="12">
    <location>
        <position position="56"/>
    </location>
    <ligand>
        <name>[4Fe-4S] cluster</name>
        <dbReference type="ChEBI" id="CHEBI:49883"/>
    </ligand>
</feature>
<keyword evidence="5 12" id="KW-0479">Metal-binding</keyword>
<sequence length="100" mass="11648">MTETSRLPVPVTDEWDWQLQARCRGANSTLFFHPDAERGSARERREERAKAICRACPVRTECREHALQVEEQYGVWGALGESERRAMIVDRRRLARQHAV</sequence>
<keyword evidence="7 12" id="KW-0411">Iron-sulfur</keyword>
<organism evidence="14 15">
    <name type="scientific">Solihabitans fulvus</name>
    <dbReference type="NCBI Taxonomy" id="1892852"/>
    <lineage>
        <taxon>Bacteria</taxon>
        <taxon>Bacillati</taxon>
        <taxon>Actinomycetota</taxon>
        <taxon>Actinomycetes</taxon>
        <taxon>Pseudonocardiales</taxon>
        <taxon>Pseudonocardiaceae</taxon>
        <taxon>Solihabitans</taxon>
    </lineage>
</organism>
<dbReference type="AlphaFoldDB" id="A0A5B2WPT3"/>
<comment type="similarity">
    <text evidence="2 12">Belongs to the WhiB family.</text>
</comment>
<evidence type="ECO:0000256" key="4">
    <source>
        <dbReference type="ARBA" id="ARBA00022490"/>
    </source>
</evidence>
<dbReference type="PANTHER" id="PTHR38839">
    <property type="entry name" value="TRANSCRIPTIONAL REGULATOR WHID-RELATED"/>
    <property type="match status" value="1"/>
</dbReference>
<evidence type="ECO:0000259" key="13">
    <source>
        <dbReference type="PROSITE" id="PS51674"/>
    </source>
</evidence>
<reference evidence="14 15" key="1">
    <citation type="submission" date="2019-09" db="EMBL/GenBank/DDBJ databases">
        <title>Goodfellowia gen. nov., a new genus of the Pseudonocardineae related to Actinoalloteichus, containing Goodfellowia coeruleoviolacea gen. nov., comb. nov. gen. nov., comb. nov.</title>
        <authorList>
            <person name="Labeda D."/>
        </authorList>
    </citation>
    <scope>NUCLEOTIDE SEQUENCE [LARGE SCALE GENOMIC DNA]</scope>
    <source>
        <strain evidence="14 15">AN110305</strain>
    </source>
</reference>
<comment type="subcellular location">
    <subcellularLocation>
        <location evidence="1 12">Cytoplasm</location>
    </subcellularLocation>
</comment>
<protein>
    <recommendedName>
        <fullName evidence="12">Transcriptional regulator WhiB</fullName>
    </recommendedName>
</protein>
<dbReference type="RefSeq" id="WP_149854192.1">
    <property type="nucleotide sequence ID" value="NZ_VUOB01000074.1"/>
</dbReference>
<comment type="PTM">
    <text evidence="12">The Fe-S cluster can be nitrosylated by nitric oxide (NO).</text>
</comment>
<dbReference type="OrthoDB" id="4954884at2"/>
<evidence type="ECO:0000256" key="3">
    <source>
        <dbReference type="ARBA" id="ARBA00022485"/>
    </source>
</evidence>
<dbReference type="PROSITE" id="PS51674">
    <property type="entry name" value="4FE4S_WBL"/>
    <property type="match status" value="1"/>
</dbReference>
<dbReference type="Proteomes" id="UP000323454">
    <property type="component" value="Unassembled WGS sequence"/>
</dbReference>
<evidence type="ECO:0000313" key="14">
    <source>
        <dbReference type="EMBL" id="KAA2252536.1"/>
    </source>
</evidence>
<keyword evidence="10 12" id="KW-1015">Disulfide bond</keyword>
<dbReference type="GO" id="GO:0047134">
    <property type="term" value="F:protein-disulfide reductase [NAD(P)H] activity"/>
    <property type="evidence" value="ECO:0007669"/>
    <property type="project" value="TreeGrafter"/>
</dbReference>
<evidence type="ECO:0000256" key="11">
    <source>
        <dbReference type="ARBA" id="ARBA00023163"/>
    </source>
</evidence>
<keyword evidence="15" id="KW-1185">Reference proteome</keyword>
<feature type="binding site" evidence="12">
    <location>
        <position position="62"/>
    </location>
    <ligand>
        <name>[4Fe-4S] cluster</name>
        <dbReference type="ChEBI" id="CHEBI:49883"/>
    </ligand>
</feature>
<evidence type="ECO:0000256" key="1">
    <source>
        <dbReference type="ARBA" id="ARBA00004496"/>
    </source>
</evidence>
<keyword evidence="8 12" id="KW-0805">Transcription regulation</keyword>
<dbReference type="GO" id="GO:0046872">
    <property type="term" value="F:metal ion binding"/>
    <property type="evidence" value="ECO:0007669"/>
    <property type="project" value="UniProtKB-KW"/>
</dbReference>
<dbReference type="HAMAP" id="MF_01479">
    <property type="entry name" value="WhiB"/>
    <property type="match status" value="1"/>
</dbReference>
<evidence type="ECO:0000256" key="9">
    <source>
        <dbReference type="ARBA" id="ARBA00023125"/>
    </source>
</evidence>
<evidence type="ECO:0000256" key="8">
    <source>
        <dbReference type="ARBA" id="ARBA00023015"/>
    </source>
</evidence>
<dbReference type="InterPro" id="IPR003482">
    <property type="entry name" value="Whib"/>
</dbReference>
<feature type="binding site" evidence="12">
    <location>
        <position position="53"/>
    </location>
    <ligand>
        <name>[4Fe-4S] cluster</name>
        <dbReference type="ChEBI" id="CHEBI:49883"/>
    </ligand>
</feature>